<evidence type="ECO:0000313" key="4">
    <source>
        <dbReference type="EMBL" id="SFK59056.1"/>
    </source>
</evidence>
<dbReference type="PANTHER" id="PTHR33375:SF1">
    <property type="entry name" value="CHROMOSOME-PARTITIONING PROTEIN PARB-RELATED"/>
    <property type="match status" value="1"/>
</dbReference>
<dbReference type="InterPro" id="IPR004437">
    <property type="entry name" value="ParB/RepB/Spo0J"/>
</dbReference>
<protein>
    <submittedName>
        <fullName evidence="4">Chromosome partitioning protein, ParB family</fullName>
    </submittedName>
</protein>
<dbReference type="GO" id="GO:0005694">
    <property type="term" value="C:chromosome"/>
    <property type="evidence" value="ECO:0007669"/>
    <property type="project" value="TreeGrafter"/>
</dbReference>
<dbReference type="NCBIfam" id="TIGR00180">
    <property type="entry name" value="parB_part"/>
    <property type="match status" value="1"/>
</dbReference>
<dbReference type="GO" id="GO:0007059">
    <property type="term" value="P:chromosome segregation"/>
    <property type="evidence" value="ECO:0007669"/>
    <property type="project" value="TreeGrafter"/>
</dbReference>
<dbReference type="Pfam" id="PF07506">
    <property type="entry name" value="RepB"/>
    <property type="match status" value="1"/>
</dbReference>
<dbReference type="OrthoDB" id="7908920at2"/>
<dbReference type="Proteomes" id="UP000198755">
    <property type="component" value="Unassembled WGS sequence"/>
</dbReference>
<dbReference type="SUPFAM" id="SSF109709">
    <property type="entry name" value="KorB DNA-binding domain-like"/>
    <property type="match status" value="1"/>
</dbReference>
<dbReference type="InterPro" id="IPR050336">
    <property type="entry name" value="Chromosome_partition/occlusion"/>
</dbReference>
<organism evidence="4 5">
    <name type="scientific">Methylocapsa palsarum</name>
    <dbReference type="NCBI Taxonomy" id="1612308"/>
    <lineage>
        <taxon>Bacteria</taxon>
        <taxon>Pseudomonadati</taxon>
        <taxon>Pseudomonadota</taxon>
        <taxon>Alphaproteobacteria</taxon>
        <taxon>Hyphomicrobiales</taxon>
        <taxon>Beijerinckiaceae</taxon>
        <taxon>Methylocapsa</taxon>
    </lineage>
</organism>
<evidence type="ECO:0000313" key="5">
    <source>
        <dbReference type="Proteomes" id="UP000198755"/>
    </source>
</evidence>
<sequence>MARKINFDPPPTEAPTSQAEPKEIAPQRSRPLLGIERTIKQSSALGAISQSLGGISEKVKRAEEIEQKLIEGQVIVDLDPALIDNSFVPDRMEASEDQNAAFRDLIRLHGQSVPILVRPKPDDEARYEVAFGHRRLRAARELGIKVRAVVRSLTDEQLVIAQGQENSGRTDLTFIERARFAARLEDRKFSREIIMAALNIDKAALSRMIAIATRTPAVVIDAIGPAPAFGRVRWQELTELLDQEGNRAHALHIVKAPSFATLNTDKRFEVVVNGLRAKTSRARPETWVADDGTHAVRISRSGKKLTLTFDDRVAPDFGDFIKGRLAALYNEYKAGDLPA</sequence>
<gene>
    <name evidence="4" type="ORF">SAMN05444581_11173</name>
</gene>
<dbReference type="Gene3D" id="3.90.1530.30">
    <property type="match status" value="1"/>
</dbReference>
<reference evidence="4 5" key="1">
    <citation type="submission" date="2016-10" db="EMBL/GenBank/DDBJ databases">
        <authorList>
            <person name="de Groot N.N."/>
        </authorList>
    </citation>
    <scope>NUCLEOTIDE SEQUENCE [LARGE SCALE GENOMIC DNA]</scope>
    <source>
        <strain evidence="4 5">NE2</strain>
    </source>
</reference>
<evidence type="ECO:0000259" key="3">
    <source>
        <dbReference type="SMART" id="SM00470"/>
    </source>
</evidence>
<dbReference type="GO" id="GO:0003677">
    <property type="term" value="F:DNA binding"/>
    <property type="evidence" value="ECO:0007669"/>
    <property type="project" value="InterPro"/>
</dbReference>
<dbReference type="InterPro" id="IPR003115">
    <property type="entry name" value="ParB_N"/>
</dbReference>
<dbReference type="CDD" id="cd16405">
    <property type="entry name" value="RepB_like_N"/>
    <property type="match status" value="1"/>
</dbReference>
<comment type="similarity">
    <text evidence="1">Belongs to the ParB family.</text>
</comment>
<feature type="domain" description="ParB-like N-terminal" evidence="3">
    <location>
        <begin position="76"/>
        <end position="167"/>
    </location>
</feature>
<dbReference type="PANTHER" id="PTHR33375">
    <property type="entry name" value="CHROMOSOME-PARTITIONING PROTEIN PARB-RELATED"/>
    <property type="match status" value="1"/>
</dbReference>
<dbReference type="RefSeq" id="WP_091683139.1">
    <property type="nucleotide sequence ID" value="NZ_FOSN01000011.1"/>
</dbReference>
<dbReference type="Pfam" id="PF02195">
    <property type="entry name" value="ParB_N"/>
    <property type="match status" value="1"/>
</dbReference>
<dbReference type="InterPro" id="IPR017819">
    <property type="entry name" value="Plasmid_partition_RepB"/>
</dbReference>
<keyword evidence="5" id="KW-1185">Reference proteome</keyword>
<name>A0A1I4ATT2_9HYPH</name>
<dbReference type="Gene3D" id="1.10.10.2830">
    <property type="match status" value="1"/>
</dbReference>
<dbReference type="SMART" id="SM00470">
    <property type="entry name" value="ParB"/>
    <property type="match status" value="1"/>
</dbReference>
<proteinExistence type="inferred from homology"/>
<dbReference type="EMBL" id="FOSN01000011">
    <property type="protein sequence ID" value="SFK59056.1"/>
    <property type="molecule type" value="Genomic_DNA"/>
</dbReference>
<dbReference type="STRING" id="1612308.SAMN05444581_11173"/>
<accession>A0A1I4ATT2</accession>
<evidence type="ECO:0000256" key="1">
    <source>
        <dbReference type="ARBA" id="ARBA00006295"/>
    </source>
</evidence>
<dbReference type="InterPro" id="IPR036086">
    <property type="entry name" value="ParB/Sulfiredoxin_sf"/>
</dbReference>
<dbReference type="InterPro" id="IPR011111">
    <property type="entry name" value="Plasmid_RepB"/>
</dbReference>
<feature type="region of interest" description="Disordered" evidence="2">
    <location>
        <begin position="1"/>
        <end position="30"/>
    </location>
</feature>
<dbReference type="InterPro" id="IPR037972">
    <property type="entry name" value="RepB_N"/>
</dbReference>
<evidence type="ECO:0000256" key="2">
    <source>
        <dbReference type="SAM" id="MobiDB-lite"/>
    </source>
</evidence>
<dbReference type="SUPFAM" id="SSF110849">
    <property type="entry name" value="ParB/Sulfiredoxin"/>
    <property type="match status" value="1"/>
</dbReference>
<dbReference type="AlphaFoldDB" id="A0A1I4ATT2"/>
<dbReference type="NCBIfam" id="TIGR03454">
    <property type="entry name" value="partition_RepB"/>
    <property type="match status" value="1"/>
</dbReference>